<dbReference type="EMBL" id="HQ316583">
    <property type="protein sequence ID" value="AGG54178.1"/>
    <property type="molecule type" value="Genomic_DNA"/>
</dbReference>
<evidence type="ECO:0000256" key="2">
    <source>
        <dbReference type="SAM" id="Phobius"/>
    </source>
</evidence>
<dbReference type="Proteomes" id="UP000203282">
    <property type="component" value="Segment"/>
</dbReference>
<keyword evidence="4" id="KW-1185">Reference proteome</keyword>
<evidence type="ECO:0000313" key="3">
    <source>
        <dbReference type="EMBL" id="AGG54178.1"/>
    </source>
</evidence>
<sequence length="88" mass="10337">MLVWKIWKYALGSFSDDKTEKYDNYIAIVRTILFFSYLITNCFIIAGNIRHWNDNVPTERLPEQYQPEQTKPDGPRSTGGEEVSSIYR</sequence>
<feature type="transmembrane region" description="Helical" evidence="2">
    <location>
        <begin position="25"/>
        <end position="46"/>
    </location>
</feature>
<dbReference type="OrthoDB" id="24753at10239"/>
<accession>M1U2L2</accession>
<feature type="region of interest" description="Disordered" evidence="1">
    <location>
        <begin position="60"/>
        <end position="88"/>
    </location>
</feature>
<reference evidence="3 4" key="1">
    <citation type="submission" date="2010-03" db="EMBL/GenBank/DDBJ databases">
        <title>The Genome Sequence of Cyanophage S-SSM4.</title>
        <authorList>
            <consortium name="The Broad Institute Genome Sequencing Platform"/>
            <person name="Henn M.R."/>
            <person name="Sullivan M.S."/>
            <person name="Osburne M.S."/>
            <person name="Levin J."/>
            <person name="Malboeuf C."/>
            <person name="Casali M."/>
            <person name="Russ C."/>
            <person name="Lennon N."/>
            <person name="Erlich R."/>
            <person name="Young S.K."/>
            <person name="Koehrsen M."/>
            <person name="Yandava C."/>
            <person name="Zeng Q."/>
            <person name="Alvarado L."/>
            <person name="Anderson S."/>
            <person name="Berlin A."/>
            <person name="Borenstein D."/>
            <person name="Chen Z."/>
            <person name="Engels R."/>
            <person name="Freedman E."/>
            <person name="Gellesch M."/>
            <person name="Goldberg J."/>
            <person name="Green L."/>
            <person name="Griggs A."/>
            <person name="Gujja S."/>
            <person name="Heiman D."/>
            <person name="Hepburn T."/>
            <person name="Howarth C."/>
            <person name="Jen D."/>
            <person name="Larson L."/>
            <person name="Lewis B."/>
            <person name="Mehta T."/>
            <person name="Park D."/>
            <person name="Pearson M."/>
            <person name="Roberts A."/>
            <person name="Ryan E."/>
            <person name="Saif S."/>
            <person name="Shea T."/>
            <person name="Shenoy N."/>
            <person name="Sisk P."/>
            <person name="Stolte C."/>
            <person name="Sykes S."/>
            <person name="Walk T."/>
            <person name="White J."/>
            <person name="Yu Q."/>
            <person name="Coleman M.L."/>
            <person name="Huang K.H."/>
            <person name="Weigele P.R."/>
            <person name="DeFrancesco A.S."/>
            <person name="Kern S.E."/>
            <person name="Thompson L.R."/>
            <person name="Fu R."/>
            <person name="Hombeck B."/>
            <person name="Chisholm S.W."/>
            <person name="Haas B."/>
            <person name="Nusbaum C."/>
            <person name="Galagan J."/>
            <person name="Birren B."/>
        </authorList>
    </citation>
    <scope>NUCLEOTIDE SEQUENCE [LARGE SCALE GENOMIC DNA]</scope>
    <source>
        <strain evidence="3 4">S-SSM4</strain>
    </source>
</reference>
<keyword evidence="2" id="KW-0812">Transmembrane</keyword>
<dbReference type="KEGG" id="vg:15013536"/>
<organism evidence="3 4">
    <name type="scientific">Synechococcus phage S-SSM4</name>
    <dbReference type="NCBI Taxonomy" id="536466"/>
    <lineage>
        <taxon>Viruses</taxon>
        <taxon>Duplodnaviria</taxon>
        <taxon>Heunggongvirae</taxon>
        <taxon>Uroviricota</taxon>
        <taxon>Caudoviricetes</taxon>
        <taxon>Pantevenvirales</taxon>
        <taxon>Kyanoviridae</taxon>
        <taxon>Greenvirus</taxon>
        <taxon>Greenvirus ssm4</taxon>
    </lineage>
</organism>
<dbReference type="GeneID" id="15013536"/>
<keyword evidence="2" id="KW-0472">Membrane</keyword>
<name>M1U2L2_9CAUD</name>
<keyword evidence="2" id="KW-1133">Transmembrane helix</keyword>
<protein>
    <submittedName>
        <fullName evidence="3">Uncharacterized protein</fullName>
    </submittedName>
</protein>
<evidence type="ECO:0000256" key="1">
    <source>
        <dbReference type="SAM" id="MobiDB-lite"/>
    </source>
</evidence>
<proteinExistence type="predicted"/>
<gene>
    <name evidence="3" type="ORF">CYXG_00114</name>
</gene>
<evidence type="ECO:0000313" key="4">
    <source>
        <dbReference type="Proteomes" id="UP000203282"/>
    </source>
</evidence>
<dbReference type="RefSeq" id="YP_007677303.1">
    <property type="nucleotide sequence ID" value="NC_020875.1"/>
</dbReference>